<dbReference type="AlphaFoldDB" id="A0A0G1A921"/>
<comment type="caution">
    <text evidence="2">The sequence shown here is derived from an EMBL/GenBank/DDBJ whole genome shotgun (WGS) entry which is preliminary data.</text>
</comment>
<gene>
    <name evidence="2" type="ORF">UU80_C0019G0003</name>
</gene>
<protein>
    <submittedName>
        <fullName evidence="2">Uncharacterized protein</fullName>
    </submittedName>
</protein>
<evidence type="ECO:0000313" key="2">
    <source>
        <dbReference type="EMBL" id="KKS21823.1"/>
    </source>
</evidence>
<keyword evidence="1" id="KW-1133">Transmembrane helix</keyword>
<accession>A0A0G1A921</accession>
<keyword evidence="1" id="KW-0812">Transmembrane</keyword>
<dbReference type="Proteomes" id="UP000034920">
    <property type="component" value="Unassembled WGS sequence"/>
</dbReference>
<feature type="transmembrane region" description="Helical" evidence="1">
    <location>
        <begin position="9"/>
        <end position="29"/>
    </location>
</feature>
<reference evidence="2 3" key="1">
    <citation type="journal article" date="2015" name="Nature">
        <title>rRNA introns, odd ribosomes, and small enigmatic genomes across a large radiation of phyla.</title>
        <authorList>
            <person name="Brown C.T."/>
            <person name="Hug L.A."/>
            <person name="Thomas B.C."/>
            <person name="Sharon I."/>
            <person name="Castelle C.J."/>
            <person name="Singh A."/>
            <person name="Wilkins M.J."/>
            <person name="Williams K.H."/>
            <person name="Banfield J.F."/>
        </authorList>
    </citation>
    <scope>NUCLEOTIDE SEQUENCE [LARGE SCALE GENOMIC DNA]</scope>
</reference>
<evidence type="ECO:0000313" key="3">
    <source>
        <dbReference type="Proteomes" id="UP000034920"/>
    </source>
</evidence>
<proteinExistence type="predicted"/>
<dbReference type="EMBL" id="LCCA01000019">
    <property type="protein sequence ID" value="KKS21823.1"/>
    <property type="molecule type" value="Genomic_DNA"/>
</dbReference>
<keyword evidence="1" id="KW-0472">Membrane</keyword>
<evidence type="ECO:0000256" key="1">
    <source>
        <dbReference type="SAM" id="Phobius"/>
    </source>
</evidence>
<sequence length="207" mass="23633">MLNIRKNPAFAVLVLIVFSMVVQILIMQLKDNQVEKRLSILEKVAGPTDFMKDLEKYAHALGWEVGERDCSEGGSPLYYYPATPDGSIPDSVLCDAKFLFADENGPTGGLETSKYWFVLTQNWFVLDDGENIEVRKYWNRIEFDEPVSRDQLTQLTAVEDRFDSENIKNTTKQSGVRRFLIIAWGLEEEQFHAVSYAGWNGDIEPNP</sequence>
<name>A0A0G1A921_UNCKA</name>
<organism evidence="2 3">
    <name type="scientific">candidate division WWE3 bacterium GW2011_GWA1_41_8</name>
    <dbReference type="NCBI Taxonomy" id="1619103"/>
    <lineage>
        <taxon>Bacteria</taxon>
        <taxon>Katanobacteria</taxon>
    </lineage>
</organism>